<evidence type="ECO:0000259" key="1">
    <source>
        <dbReference type="Pfam" id="PF00551"/>
    </source>
</evidence>
<dbReference type="InterPro" id="IPR036477">
    <property type="entry name" value="Formyl_transf_N_sf"/>
</dbReference>
<dbReference type="InterPro" id="IPR040660">
    <property type="entry name" value="N_formyltrans_C"/>
</dbReference>
<dbReference type="Proteomes" id="UP000198807">
    <property type="component" value="Unassembled WGS sequence"/>
</dbReference>
<dbReference type="GO" id="GO:0005829">
    <property type="term" value="C:cytosol"/>
    <property type="evidence" value="ECO:0007669"/>
    <property type="project" value="TreeGrafter"/>
</dbReference>
<feature type="domain" description="N-formyltransferase dimerization C-terminal" evidence="2">
    <location>
        <begin position="186"/>
        <end position="236"/>
    </location>
</feature>
<organism evidence="3 4">
    <name type="scientific">Halomonas daqiaonensis</name>
    <dbReference type="NCBI Taxonomy" id="650850"/>
    <lineage>
        <taxon>Bacteria</taxon>
        <taxon>Pseudomonadati</taxon>
        <taxon>Pseudomonadota</taxon>
        <taxon>Gammaproteobacteria</taxon>
        <taxon>Oceanospirillales</taxon>
        <taxon>Halomonadaceae</taxon>
        <taxon>Halomonas</taxon>
    </lineage>
</organism>
<evidence type="ECO:0000259" key="2">
    <source>
        <dbReference type="Pfam" id="PF18216"/>
    </source>
</evidence>
<dbReference type="PANTHER" id="PTHR11138">
    <property type="entry name" value="METHIONYL-TRNA FORMYLTRANSFERASE"/>
    <property type="match status" value="1"/>
</dbReference>
<feature type="domain" description="Formyl transferase N-terminal" evidence="1">
    <location>
        <begin position="52"/>
        <end position="157"/>
    </location>
</feature>
<evidence type="ECO:0000313" key="3">
    <source>
        <dbReference type="EMBL" id="SEK39632.1"/>
    </source>
</evidence>
<dbReference type="GO" id="GO:0004479">
    <property type="term" value="F:methionyl-tRNA formyltransferase activity"/>
    <property type="evidence" value="ECO:0007669"/>
    <property type="project" value="TreeGrafter"/>
</dbReference>
<keyword evidence="4" id="KW-1185">Reference proteome</keyword>
<keyword evidence="3" id="KW-0808">Transferase</keyword>
<dbReference type="Gene3D" id="3.40.50.170">
    <property type="entry name" value="Formyl transferase, N-terminal domain"/>
    <property type="match status" value="1"/>
</dbReference>
<sequence length="239" mass="27828">MKVFFLTDNKIWFDFLEAWKKKRRENILIYCSPAGAQIFSEEIDSSRISILDVKNSFDEVKVEFDIGFSCHCKQIFPKSLVEIIPCFNFHPGLNPYNRGWFPQVFSIINGMPVGATLHKMDSKIDHGPVIAQRAISINSWDTSKSVYERVLDAEFELFDIWIERLLTGDFEEIELNDEGNYNSISDFNDLCEIDLDRKVSLREAIDFFRAMSFEGYDNAYFYDEDGRKVFVSLSLKVVQ</sequence>
<dbReference type="InterPro" id="IPR002376">
    <property type="entry name" value="Formyl_transf_N"/>
</dbReference>
<dbReference type="Pfam" id="PF00551">
    <property type="entry name" value="Formyl_trans_N"/>
    <property type="match status" value="1"/>
</dbReference>
<dbReference type="PANTHER" id="PTHR11138:SF5">
    <property type="entry name" value="METHIONYL-TRNA FORMYLTRANSFERASE, MITOCHONDRIAL"/>
    <property type="match status" value="1"/>
</dbReference>
<dbReference type="OrthoDB" id="9802815at2"/>
<dbReference type="AlphaFoldDB" id="A0A1H7GRK3"/>
<accession>A0A1H7GRK3</accession>
<evidence type="ECO:0000313" key="4">
    <source>
        <dbReference type="Proteomes" id="UP000198807"/>
    </source>
</evidence>
<protein>
    <submittedName>
        <fullName evidence="3">Formyl transferase</fullName>
    </submittedName>
</protein>
<dbReference type="RefSeq" id="WP_089709912.1">
    <property type="nucleotide sequence ID" value="NZ_FOBC01000002.1"/>
</dbReference>
<dbReference type="STRING" id="650850.SAMN04488129_10229"/>
<name>A0A1H7GRK3_9GAMM</name>
<dbReference type="Pfam" id="PF18216">
    <property type="entry name" value="N_formyltrans_C"/>
    <property type="match status" value="1"/>
</dbReference>
<dbReference type="NCBIfam" id="NF005755">
    <property type="entry name" value="PRK07579.1"/>
    <property type="match status" value="1"/>
</dbReference>
<dbReference type="SUPFAM" id="SSF53328">
    <property type="entry name" value="Formyltransferase"/>
    <property type="match status" value="1"/>
</dbReference>
<gene>
    <name evidence="3" type="ORF">SAMN04488129_10229</name>
</gene>
<dbReference type="EMBL" id="FOBC01000002">
    <property type="protein sequence ID" value="SEK39632.1"/>
    <property type="molecule type" value="Genomic_DNA"/>
</dbReference>
<proteinExistence type="predicted"/>
<reference evidence="4" key="1">
    <citation type="submission" date="2016-10" db="EMBL/GenBank/DDBJ databases">
        <authorList>
            <person name="Varghese N."/>
            <person name="Submissions S."/>
        </authorList>
    </citation>
    <scope>NUCLEOTIDE SEQUENCE [LARGE SCALE GENOMIC DNA]</scope>
    <source>
        <strain evidence="4">CGMCC 1.9150</strain>
    </source>
</reference>